<dbReference type="AlphaFoldDB" id="A0A935IM02"/>
<feature type="domain" description="DJ-1/PfpI" evidence="1">
    <location>
        <begin position="3"/>
        <end position="172"/>
    </location>
</feature>
<reference evidence="4 5" key="1">
    <citation type="submission" date="2020-10" db="EMBL/GenBank/DDBJ databases">
        <title>Connecting structure to function with the recovery of over 1000 high-quality activated sludge metagenome-assembled genomes encoding full-length rRNA genes using long-read sequencing.</title>
        <authorList>
            <person name="Singleton C.M."/>
            <person name="Petriglieri F."/>
            <person name="Kristensen J.M."/>
            <person name="Kirkegaard R.H."/>
            <person name="Michaelsen T.Y."/>
            <person name="Andersen M.H."/>
            <person name="Karst S.M."/>
            <person name="Dueholm M.S."/>
            <person name="Nielsen P.H."/>
            <person name="Albertsen M."/>
        </authorList>
    </citation>
    <scope>NUCLEOTIDE SEQUENCE [LARGE SCALE GENOMIC DNA]</scope>
    <source>
        <strain evidence="2">AalE_18-Q3-R2-46_BAT3C.188</strain>
        <strain evidence="3">Ega_18-Q3-R5-49_MAXAC.001</strain>
    </source>
</reference>
<dbReference type="InterPro" id="IPR052158">
    <property type="entry name" value="INH-QAR"/>
</dbReference>
<dbReference type="Proteomes" id="UP000718281">
    <property type="component" value="Unassembled WGS sequence"/>
</dbReference>
<dbReference type="PANTHER" id="PTHR43130">
    <property type="entry name" value="ARAC-FAMILY TRANSCRIPTIONAL REGULATOR"/>
    <property type="match status" value="1"/>
</dbReference>
<dbReference type="InterPro" id="IPR029062">
    <property type="entry name" value="Class_I_gatase-like"/>
</dbReference>
<dbReference type="InterPro" id="IPR002818">
    <property type="entry name" value="DJ-1/PfpI"/>
</dbReference>
<evidence type="ECO:0000313" key="2">
    <source>
        <dbReference type="EMBL" id="MBK6299650.1"/>
    </source>
</evidence>
<gene>
    <name evidence="2" type="ORF">IPF40_00880</name>
    <name evidence="3" type="ORF">IPI13_11370</name>
</gene>
<name>A0A935IM02_9MICO</name>
<comment type="caution">
    <text evidence="3">The sequence shown here is derived from an EMBL/GenBank/DDBJ whole genome shotgun (WGS) entry which is preliminary data.</text>
</comment>
<dbReference type="Pfam" id="PF01965">
    <property type="entry name" value="DJ-1_PfpI"/>
    <property type="match status" value="1"/>
</dbReference>
<evidence type="ECO:0000313" key="5">
    <source>
        <dbReference type="Proteomes" id="UP000726105"/>
    </source>
</evidence>
<evidence type="ECO:0000313" key="4">
    <source>
        <dbReference type="Proteomes" id="UP000718281"/>
    </source>
</evidence>
<organism evidence="3 5">
    <name type="scientific">Candidatus Phosphoribacter hodrii</name>
    <dbReference type="NCBI Taxonomy" id="2953743"/>
    <lineage>
        <taxon>Bacteria</taxon>
        <taxon>Bacillati</taxon>
        <taxon>Actinomycetota</taxon>
        <taxon>Actinomycetes</taxon>
        <taxon>Micrococcales</taxon>
        <taxon>Dermatophilaceae</taxon>
        <taxon>Candidatus Phosphoribacter</taxon>
    </lineage>
</organism>
<dbReference type="Gene3D" id="3.40.50.880">
    <property type="match status" value="1"/>
</dbReference>
<dbReference type="EMBL" id="JADJIB010000004">
    <property type="protein sequence ID" value="MBK7273725.1"/>
    <property type="molecule type" value="Genomic_DNA"/>
</dbReference>
<dbReference type="EMBL" id="JADIXZ010000001">
    <property type="protein sequence ID" value="MBK6299650.1"/>
    <property type="molecule type" value="Genomic_DNA"/>
</dbReference>
<evidence type="ECO:0000313" key="3">
    <source>
        <dbReference type="EMBL" id="MBK7273725.1"/>
    </source>
</evidence>
<dbReference type="GO" id="GO:0006355">
    <property type="term" value="P:regulation of DNA-templated transcription"/>
    <property type="evidence" value="ECO:0007669"/>
    <property type="project" value="TreeGrafter"/>
</dbReference>
<dbReference type="PANTHER" id="PTHR43130:SF2">
    <property type="entry name" value="DJ-1_PFPI DOMAIN-CONTAINING PROTEIN"/>
    <property type="match status" value="1"/>
</dbReference>
<sequence>MNIEILLFDGFDEFDAMAPWEVFAGLAQVTDRVRASFVTLDGAGPVRGDHGAVVMAHGALSERPDLLWVPGGGWLDRSPTGAWGLVQAGEVPRAIAAAHAAGTVVASVCTGALILAAAGVLAGHRATTNPHALDDLRAFAGVTVLEARVVDDGDVVTGGAPACALDVALHLVGRFVGPDIAAAAARELQYVVPAVDAFVG</sequence>
<proteinExistence type="predicted"/>
<protein>
    <submittedName>
        <fullName evidence="3">DJ-1/PfpI family protein</fullName>
    </submittedName>
</protein>
<accession>A0A935IM02</accession>
<dbReference type="Proteomes" id="UP000726105">
    <property type="component" value="Unassembled WGS sequence"/>
</dbReference>
<dbReference type="SUPFAM" id="SSF52317">
    <property type="entry name" value="Class I glutamine amidotransferase-like"/>
    <property type="match status" value="1"/>
</dbReference>
<evidence type="ECO:0000259" key="1">
    <source>
        <dbReference type="Pfam" id="PF01965"/>
    </source>
</evidence>